<feature type="domain" description="Peptidase M16 C-terminal" evidence="3">
    <location>
        <begin position="194"/>
        <end position="369"/>
    </location>
</feature>
<sequence length="439" mass="47421">MIRLLTPAFNRMAAALLLVFLAAAPVYAVEIKEVVSPKGIRAWLVQDDFVPLIALQFSFQGGSAQDPKGKEGLANLMTGLFDEGAGSLDSDTFQEKLDNVGAEMGFTAGDDRISGAMRMLSDKRDEAVDLLALAVNTPRFDQAPIDRIRQQVVANIKAAERDPNTIAGRKFAEALYGDHPYGRQSQGTEASLASITRDDLAAYHKRVFARDKLIVGVVGAISAEQLGPLLDKVFGDLPEKAQLDPIDDAKLALGKTTRVDYPLPQTSISMVYPGVRRQDADFFPAYIMNHILGGGTFSSRIYSEVREKRGLAYSAGSALISRDHMAALTISTATRSDRAGETLQILKDEVARMAKDGPTGQELAEAKKYLVGSYAINNLDSSSAVASTLLGLQDEHLGRDYIDKRADLINAVTLDQVKAAARKLLETDPAILIIGPPQS</sequence>
<evidence type="ECO:0000313" key="5">
    <source>
        <dbReference type="Proteomes" id="UP000238563"/>
    </source>
</evidence>
<evidence type="ECO:0000313" key="4">
    <source>
        <dbReference type="EMBL" id="PRD50354.1"/>
    </source>
</evidence>
<proteinExistence type="predicted"/>
<reference evidence="4 5" key="1">
    <citation type="submission" date="2018-02" db="EMBL/GenBank/DDBJ databases">
        <title>The draft genome of Phyllobacterium myrsinacearum DSM5892.</title>
        <authorList>
            <person name="Li L."/>
            <person name="Liu L."/>
            <person name="Zhang X."/>
            <person name="Wang T."/>
        </authorList>
    </citation>
    <scope>NUCLEOTIDE SEQUENCE [LARGE SCALE GENOMIC DNA]</scope>
    <source>
        <strain evidence="4 5">DSM 5892</strain>
    </source>
</reference>
<comment type="caution">
    <text evidence="4">The sequence shown here is derived from an EMBL/GenBank/DDBJ whole genome shotgun (WGS) entry which is preliminary data.</text>
</comment>
<dbReference type="GO" id="GO:0046872">
    <property type="term" value="F:metal ion binding"/>
    <property type="evidence" value="ECO:0007669"/>
    <property type="project" value="InterPro"/>
</dbReference>
<dbReference type="SUPFAM" id="SSF63411">
    <property type="entry name" value="LuxS/MPP-like metallohydrolase"/>
    <property type="match status" value="2"/>
</dbReference>
<feature type="chain" id="PRO_5015466923" evidence="1">
    <location>
        <begin position="29"/>
        <end position="439"/>
    </location>
</feature>
<evidence type="ECO:0000259" key="2">
    <source>
        <dbReference type="Pfam" id="PF00675"/>
    </source>
</evidence>
<gene>
    <name evidence="4" type="ORF">C5750_20495</name>
</gene>
<dbReference type="Pfam" id="PF00675">
    <property type="entry name" value="Peptidase_M16"/>
    <property type="match status" value="1"/>
</dbReference>
<dbReference type="EMBL" id="PVBT01000007">
    <property type="protein sequence ID" value="PRD50354.1"/>
    <property type="molecule type" value="Genomic_DNA"/>
</dbReference>
<evidence type="ECO:0000256" key="1">
    <source>
        <dbReference type="SAM" id="SignalP"/>
    </source>
</evidence>
<dbReference type="OrthoDB" id="9811314at2"/>
<accession>A0A2S9JBZ5</accession>
<dbReference type="PANTHER" id="PTHR11851">
    <property type="entry name" value="METALLOPROTEASE"/>
    <property type="match status" value="1"/>
</dbReference>
<dbReference type="Gene3D" id="3.30.830.10">
    <property type="entry name" value="Metalloenzyme, LuxS/M16 peptidase-like"/>
    <property type="match status" value="2"/>
</dbReference>
<dbReference type="AlphaFoldDB" id="A0A2S9JBZ5"/>
<dbReference type="InterPro" id="IPR011249">
    <property type="entry name" value="Metalloenz_LuxS/M16"/>
</dbReference>
<dbReference type="RefSeq" id="WP_105736229.1">
    <property type="nucleotide sequence ID" value="NZ_PVBT01000007.1"/>
</dbReference>
<dbReference type="Pfam" id="PF05193">
    <property type="entry name" value="Peptidase_M16_C"/>
    <property type="match status" value="1"/>
</dbReference>
<feature type="domain" description="Peptidase M16 N-terminal" evidence="2">
    <location>
        <begin position="55"/>
        <end position="187"/>
    </location>
</feature>
<protein>
    <submittedName>
        <fullName evidence="4">Peptidase M16</fullName>
    </submittedName>
</protein>
<organism evidence="4 5">
    <name type="scientific">Phyllobacterium myrsinacearum</name>
    <dbReference type="NCBI Taxonomy" id="28101"/>
    <lineage>
        <taxon>Bacteria</taxon>
        <taxon>Pseudomonadati</taxon>
        <taxon>Pseudomonadota</taxon>
        <taxon>Alphaproteobacteria</taxon>
        <taxon>Hyphomicrobiales</taxon>
        <taxon>Phyllobacteriaceae</taxon>
        <taxon>Phyllobacterium</taxon>
    </lineage>
</organism>
<dbReference type="Proteomes" id="UP000238563">
    <property type="component" value="Unassembled WGS sequence"/>
</dbReference>
<dbReference type="PANTHER" id="PTHR11851:SF224">
    <property type="entry name" value="PROCESSING PROTEASE"/>
    <property type="match status" value="1"/>
</dbReference>
<dbReference type="InterPro" id="IPR050361">
    <property type="entry name" value="MPP/UQCRC_Complex"/>
</dbReference>
<name>A0A2S9JBZ5_9HYPH</name>
<dbReference type="InterPro" id="IPR011765">
    <property type="entry name" value="Pept_M16_N"/>
</dbReference>
<feature type="signal peptide" evidence="1">
    <location>
        <begin position="1"/>
        <end position="28"/>
    </location>
</feature>
<evidence type="ECO:0000259" key="3">
    <source>
        <dbReference type="Pfam" id="PF05193"/>
    </source>
</evidence>
<keyword evidence="5" id="KW-1185">Reference proteome</keyword>
<keyword evidence="1" id="KW-0732">Signal</keyword>
<dbReference type="InterPro" id="IPR007863">
    <property type="entry name" value="Peptidase_M16_C"/>
</dbReference>